<sequence>MESTLTKINSTFDALKGTFGYKNVMQAPKVEKIVVSIGTGRVQDKQKEALIRDRLALITGQKPAPRAAKQSIASFKLREGEIIGYQVTLRGARRQHFLDKLINIALPQTRDFRGLKVTAIDEMGNITIGIKENTIFPECSDEDIKDVFSLAVTIVTTAKTKPEAEAFLRHIGLPLKKAE</sequence>
<dbReference type="Pfam" id="PF00673">
    <property type="entry name" value="Ribosomal_L5_C"/>
    <property type="match status" value="1"/>
</dbReference>
<dbReference type="InterPro" id="IPR002132">
    <property type="entry name" value="Ribosomal_uL5"/>
</dbReference>
<accession>A0A2M8FF41</accession>
<evidence type="ECO:0000259" key="7">
    <source>
        <dbReference type="Pfam" id="PF00281"/>
    </source>
</evidence>
<dbReference type="InterPro" id="IPR031309">
    <property type="entry name" value="Ribosomal_uL5_C"/>
</dbReference>
<dbReference type="SUPFAM" id="SSF55282">
    <property type="entry name" value="RL5-like"/>
    <property type="match status" value="1"/>
</dbReference>
<dbReference type="InterPro" id="IPR020930">
    <property type="entry name" value="Ribosomal_uL5_bac-type"/>
</dbReference>
<dbReference type="PANTHER" id="PTHR11994">
    <property type="entry name" value="60S RIBOSOMAL PROTEIN L11-RELATED"/>
    <property type="match status" value="1"/>
</dbReference>
<dbReference type="GO" id="GO:0005840">
    <property type="term" value="C:ribosome"/>
    <property type="evidence" value="ECO:0007669"/>
    <property type="project" value="UniProtKB-KW"/>
</dbReference>
<comment type="caution">
    <text evidence="9">The sequence shown here is derived from an EMBL/GenBank/DDBJ whole genome shotgun (WGS) entry which is preliminary data.</text>
</comment>
<evidence type="ECO:0000256" key="3">
    <source>
        <dbReference type="ARBA" id="ARBA00023274"/>
    </source>
</evidence>
<evidence type="ECO:0000259" key="8">
    <source>
        <dbReference type="Pfam" id="PF00673"/>
    </source>
</evidence>
<reference evidence="10" key="1">
    <citation type="submission" date="2017-09" db="EMBL/GenBank/DDBJ databases">
        <title>Depth-based differentiation of microbial function through sediment-hosted aquifers and enrichment of novel symbionts in the deep terrestrial subsurface.</title>
        <authorList>
            <person name="Probst A.J."/>
            <person name="Ladd B."/>
            <person name="Jarett J.K."/>
            <person name="Geller-Mcgrath D.E."/>
            <person name="Sieber C.M.K."/>
            <person name="Emerson J.B."/>
            <person name="Anantharaman K."/>
            <person name="Thomas B.C."/>
            <person name="Malmstrom R."/>
            <person name="Stieglmeier M."/>
            <person name="Klingl A."/>
            <person name="Woyke T."/>
            <person name="Ryan C.M."/>
            <person name="Banfield J.F."/>
        </authorList>
    </citation>
    <scope>NUCLEOTIDE SEQUENCE [LARGE SCALE GENOMIC DNA]</scope>
</reference>
<proteinExistence type="inferred from homology"/>
<dbReference type="GO" id="GO:0006412">
    <property type="term" value="P:translation"/>
    <property type="evidence" value="ECO:0007669"/>
    <property type="project" value="InterPro"/>
</dbReference>
<dbReference type="InterPro" id="IPR022803">
    <property type="entry name" value="Ribosomal_uL5_dom_sf"/>
</dbReference>
<gene>
    <name evidence="9" type="ORF">CO026_01265</name>
</gene>
<protein>
    <recommendedName>
        <fullName evidence="4">Large ribosomal subunit protein uL5</fullName>
    </recommendedName>
    <alternativeName>
        <fullName evidence="5">50S ribosomal protein L5</fullName>
    </alternativeName>
</protein>
<evidence type="ECO:0000256" key="4">
    <source>
        <dbReference type="ARBA" id="ARBA00035245"/>
    </source>
</evidence>
<dbReference type="GO" id="GO:1990904">
    <property type="term" value="C:ribonucleoprotein complex"/>
    <property type="evidence" value="ECO:0007669"/>
    <property type="project" value="UniProtKB-KW"/>
</dbReference>
<comment type="similarity">
    <text evidence="1 6">Belongs to the universal ribosomal protein uL5 family.</text>
</comment>
<dbReference type="Pfam" id="PF00281">
    <property type="entry name" value="Ribosomal_L5"/>
    <property type="match status" value="1"/>
</dbReference>
<dbReference type="PIRSF" id="PIRSF002161">
    <property type="entry name" value="Ribosomal_L5"/>
    <property type="match status" value="1"/>
</dbReference>
<keyword evidence="3 6" id="KW-0687">Ribonucleoprotein</keyword>
<evidence type="ECO:0000313" key="9">
    <source>
        <dbReference type="EMBL" id="PJC56254.1"/>
    </source>
</evidence>
<feature type="domain" description="Large ribosomal subunit protein uL5 N-terminal" evidence="7">
    <location>
        <begin position="23"/>
        <end position="78"/>
    </location>
</feature>
<evidence type="ECO:0000256" key="5">
    <source>
        <dbReference type="ARBA" id="ARBA00035461"/>
    </source>
</evidence>
<evidence type="ECO:0000256" key="1">
    <source>
        <dbReference type="ARBA" id="ARBA00008553"/>
    </source>
</evidence>
<organism evidence="9 10">
    <name type="scientific">Candidatus Kaiserbacteria bacterium CG_4_9_14_0_2_um_filter_41_32</name>
    <dbReference type="NCBI Taxonomy" id="1974601"/>
    <lineage>
        <taxon>Bacteria</taxon>
        <taxon>Candidatus Kaiseribacteriota</taxon>
    </lineage>
</organism>
<dbReference type="NCBIfam" id="NF000585">
    <property type="entry name" value="PRK00010.1"/>
    <property type="match status" value="1"/>
</dbReference>
<keyword evidence="2 6" id="KW-0689">Ribosomal protein</keyword>
<dbReference type="Gene3D" id="3.30.1440.10">
    <property type="match status" value="1"/>
</dbReference>
<dbReference type="InterPro" id="IPR031310">
    <property type="entry name" value="Ribosomal_uL5_N"/>
</dbReference>
<feature type="domain" description="Large ribosomal subunit protein uL5 C-terminal" evidence="8">
    <location>
        <begin position="83"/>
        <end position="174"/>
    </location>
</feature>
<evidence type="ECO:0000256" key="2">
    <source>
        <dbReference type="ARBA" id="ARBA00022980"/>
    </source>
</evidence>
<dbReference type="AlphaFoldDB" id="A0A2M8FF41"/>
<dbReference type="Proteomes" id="UP000230391">
    <property type="component" value="Unassembled WGS sequence"/>
</dbReference>
<evidence type="ECO:0000313" key="10">
    <source>
        <dbReference type="Proteomes" id="UP000230391"/>
    </source>
</evidence>
<dbReference type="FunFam" id="3.30.1440.10:FF:000001">
    <property type="entry name" value="50S ribosomal protein L5"/>
    <property type="match status" value="1"/>
</dbReference>
<dbReference type="EMBL" id="PFRD01000054">
    <property type="protein sequence ID" value="PJC56254.1"/>
    <property type="molecule type" value="Genomic_DNA"/>
</dbReference>
<dbReference type="GO" id="GO:0003735">
    <property type="term" value="F:structural constituent of ribosome"/>
    <property type="evidence" value="ECO:0007669"/>
    <property type="project" value="InterPro"/>
</dbReference>
<name>A0A2M8FF41_9BACT</name>
<evidence type="ECO:0000256" key="6">
    <source>
        <dbReference type="RuleBase" id="RU003930"/>
    </source>
</evidence>